<name>A0A1I6ZXC4_9RHOB</name>
<reference evidence="2 3" key="1">
    <citation type="submission" date="2016-10" db="EMBL/GenBank/DDBJ databases">
        <authorList>
            <person name="de Groot N.N."/>
        </authorList>
    </citation>
    <scope>NUCLEOTIDE SEQUENCE [LARGE SCALE GENOMIC DNA]</scope>
    <source>
        <strain evidence="2 3">CGMCC 1.10959</strain>
    </source>
</reference>
<gene>
    <name evidence="2" type="ORF">SAMN05216236_10543</name>
</gene>
<accession>A0A1I6ZXC4</accession>
<organism evidence="2 3">
    <name type="scientific">Sedimentitalea nanhaiensis</name>
    <dbReference type="NCBI Taxonomy" id="999627"/>
    <lineage>
        <taxon>Bacteria</taxon>
        <taxon>Pseudomonadati</taxon>
        <taxon>Pseudomonadota</taxon>
        <taxon>Alphaproteobacteria</taxon>
        <taxon>Rhodobacterales</taxon>
        <taxon>Paracoccaceae</taxon>
        <taxon>Sedimentitalea</taxon>
    </lineage>
</organism>
<protein>
    <recommendedName>
        <fullName evidence="4">Secreted protein</fullName>
    </recommendedName>
</protein>
<evidence type="ECO:0000256" key="1">
    <source>
        <dbReference type="SAM" id="SignalP"/>
    </source>
</evidence>
<evidence type="ECO:0000313" key="3">
    <source>
        <dbReference type="Proteomes" id="UP000182466"/>
    </source>
</evidence>
<feature type="signal peptide" evidence="1">
    <location>
        <begin position="1"/>
        <end position="22"/>
    </location>
</feature>
<sequence>MAYFGKLALAAAVVVSPTWASAWWAINRHEVFPVSDGVYEVVGRVGSAAWDYWCGAGDFAQRVMGVPAAERIYIWRGIGPSVTRPGRKAVQFALSPPPGADTDTPLSLSVKAAGDNLARHTAVWYCYQADGDEFYRRW</sequence>
<feature type="chain" id="PRO_5010257018" description="Secreted protein" evidence="1">
    <location>
        <begin position="23"/>
        <end position="138"/>
    </location>
</feature>
<keyword evidence="3" id="KW-1185">Reference proteome</keyword>
<evidence type="ECO:0000313" key="2">
    <source>
        <dbReference type="EMBL" id="SFT67322.1"/>
    </source>
</evidence>
<evidence type="ECO:0008006" key="4">
    <source>
        <dbReference type="Google" id="ProtNLM"/>
    </source>
</evidence>
<proteinExistence type="predicted"/>
<keyword evidence="1" id="KW-0732">Signal</keyword>
<dbReference type="Proteomes" id="UP000182466">
    <property type="component" value="Unassembled WGS sequence"/>
</dbReference>
<dbReference type="eggNOG" id="ENOG5032U1B">
    <property type="taxonomic scope" value="Bacteria"/>
</dbReference>
<dbReference type="STRING" id="999627.SAMN05216236_10543"/>
<dbReference type="EMBL" id="FPAW01000005">
    <property type="protein sequence ID" value="SFT67322.1"/>
    <property type="molecule type" value="Genomic_DNA"/>
</dbReference>
<dbReference type="AlphaFoldDB" id="A0A1I6ZXC4"/>